<keyword evidence="3" id="KW-1185">Reference proteome</keyword>
<proteinExistence type="predicted"/>
<accession>A0ABN8J729</accession>
<reference evidence="2" key="1">
    <citation type="submission" date="2022-03" db="EMBL/GenBank/DDBJ databases">
        <authorList>
            <person name="Martin H S."/>
        </authorList>
    </citation>
    <scope>NUCLEOTIDE SEQUENCE</scope>
</reference>
<organism evidence="2 3">
    <name type="scientific">Iphiclides podalirius</name>
    <name type="common">scarce swallowtail</name>
    <dbReference type="NCBI Taxonomy" id="110791"/>
    <lineage>
        <taxon>Eukaryota</taxon>
        <taxon>Metazoa</taxon>
        <taxon>Ecdysozoa</taxon>
        <taxon>Arthropoda</taxon>
        <taxon>Hexapoda</taxon>
        <taxon>Insecta</taxon>
        <taxon>Pterygota</taxon>
        <taxon>Neoptera</taxon>
        <taxon>Endopterygota</taxon>
        <taxon>Lepidoptera</taxon>
        <taxon>Glossata</taxon>
        <taxon>Ditrysia</taxon>
        <taxon>Papilionoidea</taxon>
        <taxon>Papilionidae</taxon>
        <taxon>Papilioninae</taxon>
        <taxon>Iphiclides</taxon>
    </lineage>
</organism>
<feature type="region of interest" description="Disordered" evidence="1">
    <location>
        <begin position="53"/>
        <end position="79"/>
    </location>
</feature>
<feature type="compositionally biased region" description="Low complexity" evidence="1">
    <location>
        <begin position="59"/>
        <end position="72"/>
    </location>
</feature>
<gene>
    <name evidence="2" type="ORF">IPOD504_LOCUS16591</name>
</gene>
<evidence type="ECO:0000313" key="2">
    <source>
        <dbReference type="EMBL" id="CAH2075210.1"/>
    </source>
</evidence>
<evidence type="ECO:0000256" key="1">
    <source>
        <dbReference type="SAM" id="MobiDB-lite"/>
    </source>
</evidence>
<name>A0ABN8J729_9NEOP</name>
<dbReference type="Proteomes" id="UP000837857">
    <property type="component" value="Chromosome 8"/>
</dbReference>
<evidence type="ECO:0000313" key="3">
    <source>
        <dbReference type="Proteomes" id="UP000837857"/>
    </source>
</evidence>
<protein>
    <submittedName>
        <fullName evidence="2">Uncharacterized protein</fullName>
    </submittedName>
</protein>
<feature type="non-terminal residue" evidence="2">
    <location>
        <position position="79"/>
    </location>
</feature>
<sequence>MNKIDRCTYPDGMELHLKKSINPVEVSRWRALVGFLSEPVFRGAHARPGACDVTRRSRGAAPVPATARPTTRLSRLVAS</sequence>
<dbReference type="EMBL" id="OW152820">
    <property type="protein sequence ID" value="CAH2075210.1"/>
    <property type="molecule type" value="Genomic_DNA"/>
</dbReference>